<reference evidence="1 2" key="1">
    <citation type="journal article" date="2017" name="Genome Biol. Evol.">
        <title>Phytophthora megakarya and P. palmivora, closely related causal agents of cacao black pod rot, underwent increases in genome sizes and gene numbers by different mechanisms.</title>
        <authorList>
            <person name="Ali S.S."/>
            <person name="Shao J."/>
            <person name="Lary D.J."/>
            <person name="Kronmiller B."/>
            <person name="Shen D."/>
            <person name="Strem M.D."/>
            <person name="Amoako-Attah I."/>
            <person name="Akrofi A.Y."/>
            <person name="Begoude B.A."/>
            <person name="Ten Hoopen G.M."/>
            <person name="Coulibaly K."/>
            <person name="Kebe B.I."/>
            <person name="Melnick R.L."/>
            <person name="Guiltinan M.J."/>
            <person name="Tyler B.M."/>
            <person name="Meinhardt L.W."/>
            <person name="Bailey B.A."/>
        </authorList>
    </citation>
    <scope>NUCLEOTIDE SEQUENCE [LARGE SCALE GENOMIC DNA]</scope>
    <source>
        <strain evidence="2">sbr112.9</strain>
    </source>
</reference>
<keyword evidence="2" id="KW-1185">Reference proteome</keyword>
<comment type="caution">
    <text evidence="1">The sequence shown here is derived from an EMBL/GenBank/DDBJ whole genome shotgun (WGS) entry which is preliminary data.</text>
</comment>
<dbReference type="EMBL" id="NCKW01009892">
    <property type="protein sequence ID" value="POM65822.1"/>
    <property type="molecule type" value="Genomic_DNA"/>
</dbReference>
<accession>A0A2P4XJS9</accession>
<evidence type="ECO:0000313" key="1">
    <source>
        <dbReference type="EMBL" id="POM65822.1"/>
    </source>
</evidence>
<evidence type="ECO:0000313" key="2">
    <source>
        <dbReference type="Proteomes" id="UP000237271"/>
    </source>
</evidence>
<organism evidence="1 2">
    <name type="scientific">Phytophthora palmivora</name>
    <dbReference type="NCBI Taxonomy" id="4796"/>
    <lineage>
        <taxon>Eukaryota</taxon>
        <taxon>Sar</taxon>
        <taxon>Stramenopiles</taxon>
        <taxon>Oomycota</taxon>
        <taxon>Peronosporomycetes</taxon>
        <taxon>Peronosporales</taxon>
        <taxon>Peronosporaceae</taxon>
        <taxon>Phytophthora</taxon>
    </lineage>
</organism>
<gene>
    <name evidence="1" type="ORF">PHPALM_18407</name>
</gene>
<dbReference type="Proteomes" id="UP000237271">
    <property type="component" value="Unassembled WGS sequence"/>
</dbReference>
<dbReference type="AlphaFoldDB" id="A0A2P4XJS9"/>
<proteinExistence type="predicted"/>
<protein>
    <submittedName>
        <fullName evidence="1">Uncharacterized protein</fullName>
    </submittedName>
</protein>
<sequence length="188" mass="21351">MTILVRHKRLRGRAEYFVSHADVATGVKPVHHATLLIMMWHTFERGIYTCFTRKQQLSVADQLLSVNLPAPATASTLAVCVLNWYTNQIWETVKSKEEQNKTANAKAAVNIMLNLVHSLERAANERLHAFDGKKFAAKAFSLHKYWRRLRSTHPAAYQALEYLMVKSNASTIDAYTPESHQWGADDLA</sequence>
<name>A0A2P4XJS9_9STRA</name>